<accession>A0A482X556</accession>
<evidence type="ECO:0000313" key="1">
    <source>
        <dbReference type="EMBL" id="RZF41025.1"/>
    </source>
</evidence>
<reference evidence="1 2" key="1">
    <citation type="journal article" date="2017" name="Gigascience">
        <title>Genome sequence of the small brown planthopper, Laodelphax striatellus.</title>
        <authorList>
            <person name="Zhu J."/>
            <person name="Jiang F."/>
            <person name="Wang X."/>
            <person name="Yang P."/>
            <person name="Bao Y."/>
            <person name="Zhao W."/>
            <person name="Wang W."/>
            <person name="Lu H."/>
            <person name="Wang Q."/>
            <person name="Cui N."/>
            <person name="Li J."/>
            <person name="Chen X."/>
            <person name="Luo L."/>
            <person name="Yu J."/>
            <person name="Kang L."/>
            <person name="Cui F."/>
        </authorList>
    </citation>
    <scope>NUCLEOTIDE SEQUENCE [LARGE SCALE GENOMIC DNA]</scope>
    <source>
        <strain evidence="1">Lst14</strain>
    </source>
</reference>
<dbReference type="EMBL" id="QKKF02017260">
    <property type="protein sequence ID" value="RZF41025.1"/>
    <property type="molecule type" value="Genomic_DNA"/>
</dbReference>
<evidence type="ECO:0000313" key="2">
    <source>
        <dbReference type="Proteomes" id="UP000291343"/>
    </source>
</evidence>
<protein>
    <submittedName>
        <fullName evidence="1">Uncharacterized protein</fullName>
    </submittedName>
</protein>
<proteinExistence type="predicted"/>
<dbReference type="InParanoid" id="A0A482X556"/>
<comment type="caution">
    <text evidence="1">The sequence shown here is derived from an EMBL/GenBank/DDBJ whole genome shotgun (WGS) entry which is preliminary data.</text>
</comment>
<organism evidence="1 2">
    <name type="scientific">Laodelphax striatellus</name>
    <name type="common">Small brown planthopper</name>
    <name type="synonym">Delphax striatella</name>
    <dbReference type="NCBI Taxonomy" id="195883"/>
    <lineage>
        <taxon>Eukaryota</taxon>
        <taxon>Metazoa</taxon>
        <taxon>Ecdysozoa</taxon>
        <taxon>Arthropoda</taxon>
        <taxon>Hexapoda</taxon>
        <taxon>Insecta</taxon>
        <taxon>Pterygota</taxon>
        <taxon>Neoptera</taxon>
        <taxon>Paraneoptera</taxon>
        <taxon>Hemiptera</taxon>
        <taxon>Auchenorrhyncha</taxon>
        <taxon>Fulgoroidea</taxon>
        <taxon>Delphacidae</taxon>
        <taxon>Criomorphinae</taxon>
        <taxon>Laodelphax</taxon>
    </lineage>
</organism>
<keyword evidence="2" id="KW-1185">Reference proteome</keyword>
<sequence>MGRKEECTLAFQSFAQTVTFESTAVCCLPPLVHTIDFNPVSLASLLTLRFTVLFFVKGTFCDEGWIMERGTGSKDERDVKRNEMKIGLGQKEECTLAFQSFAQTVTFESTAVCCLPPLVAVDVGLWRAVFGRSASDDCEAVDGGEE</sequence>
<gene>
    <name evidence="1" type="ORF">LSTR_LSTR002657</name>
</gene>
<dbReference type="AlphaFoldDB" id="A0A482X556"/>
<name>A0A482X556_LAOST</name>
<dbReference type="Proteomes" id="UP000291343">
    <property type="component" value="Unassembled WGS sequence"/>
</dbReference>